<gene>
    <name evidence="1" type="ORF">CJ030_MR5G017143</name>
</gene>
<reference evidence="1 2" key="1">
    <citation type="journal article" date="2019" name="Plant Biotechnol. J.">
        <title>The red bayberry genome and genetic basis of sex determination.</title>
        <authorList>
            <person name="Jia H.M."/>
            <person name="Jia H.J."/>
            <person name="Cai Q.L."/>
            <person name="Wang Y."/>
            <person name="Zhao H.B."/>
            <person name="Yang W.F."/>
            <person name="Wang G.Y."/>
            <person name="Li Y.H."/>
            <person name="Zhan D.L."/>
            <person name="Shen Y.T."/>
            <person name="Niu Q.F."/>
            <person name="Chang L."/>
            <person name="Qiu J."/>
            <person name="Zhao L."/>
            <person name="Xie H.B."/>
            <person name="Fu W.Y."/>
            <person name="Jin J."/>
            <person name="Li X.W."/>
            <person name="Jiao Y."/>
            <person name="Zhou C.C."/>
            <person name="Tu T."/>
            <person name="Chai C.Y."/>
            <person name="Gao J.L."/>
            <person name="Fan L.J."/>
            <person name="van de Weg E."/>
            <person name="Wang J.Y."/>
            <person name="Gao Z.S."/>
        </authorList>
    </citation>
    <scope>NUCLEOTIDE SEQUENCE [LARGE SCALE GENOMIC DNA]</scope>
    <source>
        <tissue evidence="1">Leaves</tissue>
    </source>
</reference>
<protein>
    <submittedName>
        <fullName evidence="1">Uncharacterized protein</fullName>
    </submittedName>
</protein>
<dbReference type="AlphaFoldDB" id="A0A6A1VT87"/>
<keyword evidence="2" id="KW-1185">Reference proteome</keyword>
<sequence>MDGLGLRKMGDVNKALIMKLAWSVHAASSKPWIVALKAKYLNSKFIWNSAPIASSSWAWKGILKVSPLLKQGCCFQISFGFKVRVWSDLWLPNVKLFSPSPRDSTAFVDVEFKVQELFIPGS</sequence>
<proteinExistence type="predicted"/>
<dbReference type="OrthoDB" id="1938246at2759"/>
<evidence type="ECO:0000313" key="1">
    <source>
        <dbReference type="EMBL" id="KAB1213880.1"/>
    </source>
</evidence>
<organism evidence="1 2">
    <name type="scientific">Morella rubra</name>
    <name type="common">Chinese bayberry</name>
    <dbReference type="NCBI Taxonomy" id="262757"/>
    <lineage>
        <taxon>Eukaryota</taxon>
        <taxon>Viridiplantae</taxon>
        <taxon>Streptophyta</taxon>
        <taxon>Embryophyta</taxon>
        <taxon>Tracheophyta</taxon>
        <taxon>Spermatophyta</taxon>
        <taxon>Magnoliopsida</taxon>
        <taxon>eudicotyledons</taxon>
        <taxon>Gunneridae</taxon>
        <taxon>Pentapetalae</taxon>
        <taxon>rosids</taxon>
        <taxon>fabids</taxon>
        <taxon>Fagales</taxon>
        <taxon>Myricaceae</taxon>
        <taxon>Morella</taxon>
    </lineage>
</organism>
<dbReference type="Proteomes" id="UP000516437">
    <property type="component" value="Chromosome 5"/>
</dbReference>
<accession>A0A6A1VT87</accession>
<dbReference type="EMBL" id="RXIC02000023">
    <property type="protein sequence ID" value="KAB1213880.1"/>
    <property type="molecule type" value="Genomic_DNA"/>
</dbReference>
<evidence type="ECO:0000313" key="2">
    <source>
        <dbReference type="Proteomes" id="UP000516437"/>
    </source>
</evidence>
<name>A0A6A1VT87_9ROSI</name>
<comment type="caution">
    <text evidence="1">The sequence shown here is derived from an EMBL/GenBank/DDBJ whole genome shotgun (WGS) entry which is preliminary data.</text>
</comment>